<dbReference type="InterPro" id="IPR036514">
    <property type="entry name" value="SGNH_hydro_sf"/>
</dbReference>
<keyword evidence="7" id="KW-0443">Lipid metabolism</keyword>
<keyword evidence="4" id="KW-0732">Signal</keyword>
<keyword evidence="9" id="KW-1185">Reference proteome</keyword>
<comment type="subcellular location">
    <subcellularLocation>
        <location evidence="1">Secreted</location>
    </subcellularLocation>
</comment>
<dbReference type="PANTHER" id="PTHR45650:SF12">
    <property type="entry name" value="ZINC FINGER PROTEIN"/>
    <property type="match status" value="1"/>
</dbReference>
<dbReference type="Pfam" id="PF00657">
    <property type="entry name" value="Lipase_GDSL"/>
    <property type="match status" value="1"/>
</dbReference>
<dbReference type="GO" id="GO:0016788">
    <property type="term" value="F:hydrolase activity, acting on ester bonds"/>
    <property type="evidence" value="ECO:0007669"/>
    <property type="project" value="InterPro"/>
</dbReference>
<evidence type="ECO:0000256" key="7">
    <source>
        <dbReference type="ARBA" id="ARBA00023098"/>
    </source>
</evidence>
<reference evidence="9" key="1">
    <citation type="journal article" date="2023" name="Proc. Natl. Acad. Sci. U.S.A.">
        <title>Genomic and structural basis for evolution of tropane alkaloid biosynthesis.</title>
        <authorList>
            <person name="Wanga Y.-J."/>
            <person name="Taina T."/>
            <person name="Yua J.-Y."/>
            <person name="Lia J."/>
            <person name="Xua B."/>
            <person name="Chenc J."/>
            <person name="D'Auriad J.C."/>
            <person name="Huanga J.-P."/>
            <person name="Huanga S.-X."/>
        </authorList>
    </citation>
    <scope>NUCLEOTIDE SEQUENCE [LARGE SCALE GENOMIC DNA]</scope>
    <source>
        <strain evidence="9">cv. KIB-2019</strain>
    </source>
</reference>
<sequence>MLTHSTNNGILTLARANYNPYGVDFPQGATGRFTNGRTYVDILGFEVVDKRCCGVGRNIGQITCIPLQQPCEDRSKYIFWDAFHPTEVANGKEIILLQVKGICLSNKYTAIGSCFAIVLLWSA</sequence>
<dbReference type="InterPro" id="IPR051238">
    <property type="entry name" value="GDSL_esterase/lipase"/>
</dbReference>
<dbReference type="PANTHER" id="PTHR45650">
    <property type="entry name" value="GDSL-LIKE LIPASE/ACYLHYDROLASE-RELATED"/>
    <property type="match status" value="1"/>
</dbReference>
<keyword evidence="5" id="KW-0378">Hydrolase</keyword>
<dbReference type="InterPro" id="IPR001087">
    <property type="entry name" value="GDSL"/>
</dbReference>
<evidence type="ECO:0000256" key="1">
    <source>
        <dbReference type="ARBA" id="ARBA00004613"/>
    </source>
</evidence>
<accession>A0A9Q1LAJ1</accession>
<protein>
    <recommendedName>
        <fullName evidence="10">GDSL esterase/lipase</fullName>
    </recommendedName>
</protein>
<proteinExistence type="inferred from homology"/>
<dbReference type="GO" id="GO:0005576">
    <property type="term" value="C:extracellular region"/>
    <property type="evidence" value="ECO:0007669"/>
    <property type="project" value="UniProtKB-SubCell"/>
</dbReference>
<dbReference type="Gene3D" id="3.40.50.1110">
    <property type="entry name" value="SGNH hydrolase"/>
    <property type="match status" value="1"/>
</dbReference>
<dbReference type="AlphaFoldDB" id="A0A9Q1LAJ1"/>
<evidence type="ECO:0000256" key="3">
    <source>
        <dbReference type="ARBA" id="ARBA00022525"/>
    </source>
</evidence>
<comment type="similarity">
    <text evidence="2">Belongs to the 'GDSL' lipolytic enzyme family.</text>
</comment>
<name>A0A9Q1LAJ1_9SOLA</name>
<evidence type="ECO:0008006" key="10">
    <source>
        <dbReference type="Google" id="ProtNLM"/>
    </source>
</evidence>
<evidence type="ECO:0000313" key="8">
    <source>
        <dbReference type="EMBL" id="KAJ8531022.1"/>
    </source>
</evidence>
<evidence type="ECO:0000256" key="6">
    <source>
        <dbReference type="ARBA" id="ARBA00022963"/>
    </source>
</evidence>
<dbReference type="OrthoDB" id="1600564at2759"/>
<keyword evidence="3" id="KW-0964">Secreted</keyword>
<evidence type="ECO:0000256" key="2">
    <source>
        <dbReference type="ARBA" id="ARBA00008668"/>
    </source>
</evidence>
<comment type="caution">
    <text evidence="8">The sequence shown here is derived from an EMBL/GenBank/DDBJ whole genome shotgun (WGS) entry which is preliminary data.</text>
</comment>
<dbReference type="GO" id="GO:0016042">
    <property type="term" value="P:lipid catabolic process"/>
    <property type="evidence" value="ECO:0007669"/>
    <property type="project" value="UniProtKB-KW"/>
</dbReference>
<keyword evidence="6" id="KW-0442">Lipid degradation</keyword>
<organism evidence="8 9">
    <name type="scientific">Anisodus acutangulus</name>
    <dbReference type="NCBI Taxonomy" id="402998"/>
    <lineage>
        <taxon>Eukaryota</taxon>
        <taxon>Viridiplantae</taxon>
        <taxon>Streptophyta</taxon>
        <taxon>Embryophyta</taxon>
        <taxon>Tracheophyta</taxon>
        <taxon>Spermatophyta</taxon>
        <taxon>Magnoliopsida</taxon>
        <taxon>eudicotyledons</taxon>
        <taxon>Gunneridae</taxon>
        <taxon>Pentapetalae</taxon>
        <taxon>asterids</taxon>
        <taxon>lamiids</taxon>
        <taxon>Solanales</taxon>
        <taxon>Solanaceae</taxon>
        <taxon>Solanoideae</taxon>
        <taxon>Hyoscyameae</taxon>
        <taxon>Anisodus</taxon>
    </lineage>
</organism>
<gene>
    <name evidence="8" type="ORF">K7X08_025753</name>
</gene>
<evidence type="ECO:0000313" key="9">
    <source>
        <dbReference type="Proteomes" id="UP001152561"/>
    </source>
</evidence>
<dbReference type="EMBL" id="JAJAGQ010000021">
    <property type="protein sequence ID" value="KAJ8531022.1"/>
    <property type="molecule type" value="Genomic_DNA"/>
</dbReference>
<evidence type="ECO:0000256" key="4">
    <source>
        <dbReference type="ARBA" id="ARBA00022729"/>
    </source>
</evidence>
<dbReference type="Proteomes" id="UP001152561">
    <property type="component" value="Unassembled WGS sequence"/>
</dbReference>
<evidence type="ECO:0000256" key="5">
    <source>
        <dbReference type="ARBA" id="ARBA00022801"/>
    </source>
</evidence>